<dbReference type="KEGG" id="aagg:ETAA8_24560"/>
<evidence type="ECO:0000313" key="3">
    <source>
        <dbReference type="EMBL" id="QDU27369.1"/>
    </source>
</evidence>
<gene>
    <name evidence="3" type="ORF">ETAA8_24560</name>
</gene>
<evidence type="ECO:0000256" key="2">
    <source>
        <dbReference type="SAM" id="Phobius"/>
    </source>
</evidence>
<dbReference type="EMBL" id="CP036274">
    <property type="protein sequence ID" value="QDU27369.1"/>
    <property type="molecule type" value="Genomic_DNA"/>
</dbReference>
<keyword evidence="4" id="KW-1185">Reference proteome</keyword>
<keyword evidence="2" id="KW-0812">Transmembrane</keyword>
<dbReference type="Proteomes" id="UP000315017">
    <property type="component" value="Chromosome"/>
</dbReference>
<name>A0A517YAZ2_9BACT</name>
<accession>A0A517YAZ2</accession>
<proteinExistence type="predicted"/>
<feature type="transmembrane region" description="Helical" evidence="2">
    <location>
        <begin position="136"/>
        <end position="163"/>
    </location>
</feature>
<keyword evidence="2" id="KW-0472">Membrane</keyword>
<protein>
    <submittedName>
        <fullName evidence="3">Uncharacterized protein</fullName>
    </submittedName>
</protein>
<dbReference type="AlphaFoldDB" id="A0A517YAZ2"/>
<evidence type="ECO:0000256" key="1">
    <source>
        <dbReference type="SAM" id="MobiDB-lite"/>
    </source>
</evidence>
<keyword evidence="2" id="KW-1133">Transmembrane helix</keyword>
<sequence>MWCPKCQQDVPAVVPGDRTSGQRCIRCQTPFAPGSVASYDMPPLPAGLEPLTTLPEQASIENLLLPPLPQEDWQLEAELRYVERLAMAWKDAPPVAESLARAGELSGGVAGTYETNSTGDSRPPHHSDSVASKPRFAALAWATLSVGVMCFVCGGVLLGWSAITGRQSLWSIGLPLTLFGQAGLILGLVLQLETLWQTNRATSHTLDQLDGELHELRHSTTLLTQSHSNPSQSFYLHLSEGASPHLLLADLKGQLDLLSQQMSKRR</sequence>
<reference evidence="3 4" key="1">
    <citation type="submission" date="2019-02" db="EMBL/GenBank/DDBJ databases">
        <title>Deep-cultivation of Planctomycetes and their phenomic and genomic characterization uncovers novel biology.</title>
        <authorList>
            <person name="Wiegand S."/>
            <person name="Jogler M."/>
            <person name="Boedeker C."/>
            <person name="Pinto D."/>
            <person name="Vollmers J."/>
            <person name="Rivas-Marin E."/>
            <person name="Kohn T."/>
            <person name="Peeters S.H."/>
            <person name="Heuer A."/>
            <person name="Rast P."/>
            <person name="Oberbeckmann S."/>
            <person name="Bunk B."/>
            <person name="Jeske O."/>
            <person name="Meyerdierks A."/>
            <person name="Storesund J.E."/>
            <person name="Kallscheuer N."/>
            <person name="Luecker S."/>
            <person name="Lage O.M."/>
            <person name="Pohl T."/>
            <person name="Merkel B.J."/>
            <person name="Hornburger P."/>
            <person name="Mueller R.-W."/>
            <person name="Bruemmer F."/>
            <person name="Labrenz M."/>
            <person name="Spormann A.M."/>
            <person name="Op den Camp H."/>
            <person name="Overmann J."/>
            <person name="Amann R."/>
            <person name="Jetten M.S.M."/>
            <person name="Mascher T."/>
            <person name="Medema M.H."/>
            <person name="Devos D.P."/>
            <person name="Kaster A.-K."/>
            <person name="Ovreas L."/>
            <person name="Rohde M."/>
            <person name="Galperin M.Y."/>
            <person name="Jogler C."/>
        </authorList>
    </citation>
    <scope>NUCLEOTIDE SEQUENCE [LARGE SCALE GENOMIC DNA]</scope>
    <source>
        <strain evidence="3 4">ETA_A8</strain>
    </source>
</reference>
<evidence type="ECO:0000313" key="4">
    <source>
        <dbReference type="Proteomes" id="UP000315017"/>
    </source>
</evidence>
<feature type="transmembrane region" description="Helical" evidence="2">
    <location>
        <begin position="169"/>
        <end position="190"/>
    </location>
</feature>
<feature type="region of interest" description="Disordered" evidence="1">
    <location>
        <begin position="110"/>
        <end position="129"/>
    </location>
</feature>
<organism evidence="3 4">
    <name type="scientific">Anatilimnocola aggregata</name>
    <dbReference type="NCBI Taxonomy" id="2528021"/>
    <lineage>
        <taxon>Bacteria</taxon>
        <taxon>Pseudomonadati</taxon>
        <taxon>Planctomycetota</taxon>
        <taxon>Planctomycetia</taxon>
        <taxon>Pirellulales</taxon>
        <taxon>Pirellulaceae</taxon>
        <taxon>Anatilimnocola</taxon>
    </lineage>
</organism>